<proteinExistence type="predicted"/>
<dbReference type="Proteomes" id="UP000765509">
    <property type="component" value="Unassembled WGS sequence"/>
</dbReference>
<dbReference type="InterPro" id="IPR041577">
    <property type="entry name" value="RT_RNaseH_2"/>
</dbReference>
<keyword evidence="1" id="KW-0511">Multifunctional enzyme</keyword>
<dbReference type="Gene3D" id="3.10.10.10">
    <property type="entry name" value="HIV Type 1 Reverse Transcriptase, subunit A, domain 1"/>
    <property type="match status" value="1"/>
</dbReference>
<evidence type="ECO:0000313" key="5">
    <source>
        <dbReference type="EMBL" id="MBW0571880.1"/>
    </source>
</evidence>
<evidence type="ECO:0000259" key="4">
    <source>
        <dbReference type="Pfam" id="PF17919"/>
    </source>
</evidence>
<dbReference type="Pfam" id="PF00078">
    <property type="entry name" value="RVT_1"/>
    <property type="match status" value="1"/>
</dbReference>
<gene>
    <name evidence="5" type="ORF">O181_111595</name>
</gene>
<protein>
    <recommendedName>
        <fullName evidence="7">Reverse transcriptase domain-containing protein</fullName>
    </recommendedName>
</protein>
<dbReference type="EMBL" id="AVOT02089013">
    <property type="protein sequence ID" value="MBW0571880.1"/>
    <property type="molecule type" value="Genomic_DNA"/>
</dbReference>
<keyword evidence="6" id="KW-1185">Reference proteome</keyword>
<feature type="coiled-coil region" evidence="2">
    <location>
        <begin position="324"/>
        <end position="351"/>
    </location>
</feature>
<feature type="domain" description="Reverse transcriptase/retrotransposon-derived protein RNase H-like" evidence="4">
    <location>
        <begin position="334"/>
        <end position="426"/>
    </location>
</feature>
<keyword evidence="2" id="KW-0175">Coiled coil</keyword>
<dbReference type="GO" id="GO:0003824">
    <property type="term" value="F:catalytic activity"/>
    <property type="evidence" value="ECO:0007669"/>
    <property type="project" value="UniProtKB-KW"/>
</dbReference>
<dbReference type="InterPro" id="IPR000477">
    <property type="entry name" value="RT_dom"/>
</dbReference>
<accession>A0A9Q3PSN4</accession>
<dbReference type="InterPro" id="IPR043128">
    <property type="entry name" value="Rev_trsase/Diguanyl_cyclase"/>
</dbReference>
<dbReference type="AlphaFoldDB" id="A0A9Q3PSN4"/>
<dbReference type="InterPro" id="IPR043502">
    <property type="entry name" value="DNA/RNA_pol_sf"/>
</dbReference>
<feature type="domain" description="Reverse transcriptase" evidence="3">
    <location>
        <begin position="94"/>
        <end position="250"/>
    </location>
</feature>
<organism evidence="5 6">
    <name type="scientific">Austropuccinia psidii MF-1</name>
    <dbReference type="NCBI Taxonomy" id="1389203"/>
    <lineage>
        <taxon>Eukaryota</taxon>
        <taxon>Fungi</taxon>
        <taxon>Dikarya</taxon>
        <taxon>Basidiomycota</taxon>
        <taxon>Pucciniomycotina</taxon>
        <taxon>Pucciniomycetes</taxon>
        <taxon>Pucciniales</taxon>
        <taxon>Sphaerophragmiaceae</taxon>
        <taxon>Austropuccinia</taxon>
    </lineage>
</organism>
<evidence type="ECO:0000313" key="6">
    <source>
        <dbReference type="Proteomes" id="UP000765509"/>
    </source>
</evidence>
<evidence type="ECO:0008006" key="7">
    <source>
        <dbReference type="Google" id="ProtNLM"/>
    </source>
</evidence>
<dbReference type="CDD" id="cd01647">
    <property type="entry name" value="RT_LTR"/>
    <property type="match status" value="1"/>
</dbReference>
<dbReference type="Pfam" id="PF17919">
    <property type="entry name" value="RT_RNaseH_2"/>
    <property type="match status" value="1"/>
</dbReference>
<dbReference type="Gene3D" id="3.30.70.270">
    <property type="match status" value="1"/>
</dbReference>
<evidence type="ECO:0000259" key="3">
    <source>
        <dbReference type="Pfam" id="PF00078"/>
    </source>
</evidence>
<dbReference type="InterPro" id="IPR050951">
    <property type="entry name" value="Retrovirus_Pol_polyprotein"/>
</dbReference>
<reference evidence="5" key="1">
    <citation type="submission" date="2021-03" db="EMBL/GenBank/DDBJ databases">
        <title>Draft genome sequence of rust myrtle Austropuccinia psidii MF-1, a brazilian biotype.</title>
        <authorList>
            <person name="Quecine M.C."/>
            <person name="Pachon D.M.R."/>
            <person name="Bonatelli M.L."/>
            <person name="Correr F.H."/>
            <person name="Franceschini L.M."/>
            <person name="Leite T.F."/>
            <person name="Margarido G.R.A."/>
            <person name="Almeida C.A."/>
            <person name="Ferrarezi J.A."/>
            <person name="Labate C.A."/>
        </authorList>
    </citation>
    <scope>NUCLEOTIDE SEQUENCE</scope>
    <source>
        <strain evidence="5">MF-1</strain>
    </source>
</reference>
<name>A0A9Q3PSN4_9BASI</name>
<dbReference type="PANTHER" id="PTHR37984">
    <property type="entry name" value="PROTEIN CBG26694"/>
    <property type="match status" value="1"/>
</dbReference>
<dbReference type="SUPFAM" id="SSF56672">
    <property type="entry name" value="DNA/RNA polymerases"/>
    <property type="match status" value="1"/>
</dbReference>
<evidence type="ECO:0000256" key="1">
    <source>
        <dbReference type="ARBA" id="ARBA00023268"/>
    </source>
</evidence>
<dbReference type="PANTHER" id="PTHR37984:SF5">
    <property type="entry name" value="PROTEIN NYNRIN-LIKE"/>
    <property type="match status" value="1"/>
</dbReference>
<evidence type="ECO:0000256" key="2">
    <source>
        <dbReference type="SAM" id="Coils"/>
    </source>
</evidence>
<sequence>MKEKFIDLLFKYKNAFATDKEPRGAIIGHEVDIILNVERPYPPLLRRPTYPASTRAREALEEHIKELMDLGVLRKVGHNKQVEVNTPVIIAWHNGKSRMVGDFRALNTYTIPDRYPIPKIHETLTQLSQAKFITAMDVIKRFHQNVSTYNAERLLRIIVHCGIFEYLRMPFGMKNAPSHHQRMMNTIFPEELSEGWSIIYIYDIIVCSETWENHLTRLERVLQKIVKVNMKISLKKCHFAYSELKALGHVVFGLSLGIDKNKVAAVLLKPMPQTNKEMQSFLCHFAYSELKALGHVVFGLSLGIDKNKVAAVLLKPIPQTKKEMQSFQTVYEITEERVKEYEELKNSLTNAPFLLIPDWKLSFKLHIDACGEGLDAALHQTQIINDEPVEGPICFISRQIKPTEARYGASQMECLCLVWDLERLHYL</sequence>
<comment type="caution">
    <text evidence="5">The sequence shown here is derived from an EMBL/GenBank/DDBJ whole genome shotgun (WGS) entry which is preliminary data.</text>
</comment>